<evidence type="ECO:0000313" key="1">
    <source>
        <dbReference type="EMBL" id="KKK98201.1"/>
    </source>
</evidence>
<proteinExistence type="predicted"/>
<protein>
    <submittedName>
        <fullName evidence="1">Uncharacterized protein</fullName>
    </submittedName>
</protein>
<comment type="caution">
    <text evidence="1">The sequence shown here is derived from an EMBL/GenBank/DDBJ whole genome shotgun (WGS) entry which is preliminary data.</text>
</comment>
<accession>A0A0F9CNI4</accession>
<dbReference type="EMBL" id="LAZR01045720">
    <property type="protein sequence ID" value="KKK98201.1"/>
    <property type="molecule type" value="Genomic_DNA"/>
</dbReference>
<dbReference type="AlphaFoldDB" id="A0A0F9CNI4"/>
<reference evidence="1" key="1">
    <citation type="journal article" date="2015" name="Nature">
        <title>Complex archaea that bridge the gap between prokaryotes and eukaryotes.</title>
        <authorList>
            <person name="Spang A."/>
            <person name="Saw J.H."/>
            <person name="Jorgensen S.L."/>
            <person name="Zaremba-Niedzwiedzka K."/>
            <person name="Martijn J."/>
            <person name="Lind A.E."/>
            <person name="van Eijk R."/>
            <person name="Schleper C."/>
            <person name="Guy L."/>
            <person name="Ettema T.J."/>
        </authorList>
    </citation>
    <scope>NUCLEOTIDE SEQUENCE</scope>
</reference>
<organism evidence="1">
    <name type="scientific">marine sediment metagenome</name>
    <dbReference type="NCBI Taxonomy" id="412755"/>
    <lineage>
        <taxon>unclassified sequences</taxon>
        <taxon>metagenomes</taxon>
        <taxon>ecological metagenomes</taxon>
    </lineage>
</organism>
<name>A0A0F9CNI4_9ZZZZ</name>
<feature type="non-terminal residue" evidence="1">
    <location>
        <position position="47"/>
    </location>
</feature>
<sequence length="47" mass="5249">MQVKQRSAVNLLAEKMKKGSQILKEALKEAKKPGFADQKTPYKALFG</sequence>
<gene>
    <name evidence="1" type="ORF">LCGC14_2645150</name>
</gene>